<protein>
    <recommendedName>
        <fullName evidence="4">PH domain-containing protein</fullName>
    </recommendedName>
</protein>
<evidence type="ECO:0000313" key="3">
    <source>
        <dbReference type="Proteomes" id="UP000658278"/>
    </source>
</evidence>
<reference evidence="2" key="1">
    <citation type="submission" date="2021-01" db="EMBL/GenBank/DDBJ databases">
        <title>Modified the classification status of verrucomicrobia.</title>
        <authorList>
            <person name="Feng X."/>
        </authorList>
    </citation>
    <scope>NUCLEOTIDE SEQUENCE</scope>
    <source>
        <strain evidence="2">KCTC 22201</strain>
    </source>
</reference>
<evidence type="ECO:0000256" key="1">
    <source>
        <dbReference type="SAM" id="MobiDB-lite"/>
    </source>
</evidence>
<dbReference type="PROSITE" id="PS51257">
    <property type="entry name" value="PROKAR_LIPOPROTEIN"/>
    <property type="match status" value="1"/>
</dbReference>
<dbReference type="RefSeq" id="WP_200282312.1">
    <property type="nucleotide sequence ID" value="NZ_JAENII010000014.1"/>
</dbReference>
<feature type="compositionally biased region" description="Basic and acidic residues" evidence="1">
    <location>
        <begin position="282"/>
        <end position="291"/>
    </location>
</feature>
<dbReference type="Proteomes" id="UP000658278">
    <property type="component" value="Unassembled WGS sequence"/>
</dbReference>
<keyword evidence="3" id="KW-1185">Reference proteome</keyword>
<evidence type="ECO:0008006" key="4">
    <source>
        <dbReference type="Google" id="ProtNLM"/>
    </source>
</evidence>
<feature type="compositionally biased region" description="Pro residues" evidence="1">
    <location>
        <begin position="239"/>
        <end position="250"/>
    </location>
</feature>
<dbReference type="EMBL" id="JAENII010000014">
    <property type="protein sequence ID" value="MBK1828582.1"/>
    <property type="molecule type" value="Genomic_DNA"/>
</dbReference>
<dbReference type="AlphaFoldDB" id="A0A934RFJ0"/>
<accession>A0A934RFJ0</accession>
<proteinExistence type="predicted"/>
<comment type="caution">
    <text evidence="2">The sequence shown here is derived from an EMBL/GenBank/DDBJ whole genome shotgun (WGS) entry which is preliminary data.</text>
</comment>
<name>A0A934RFJ0_9BACT</name>
<feature type="region of interest" description="Disordered" evidence="1">
    <location>
        <begin position="239"/>
        <end position="258"/>
    </location>
</feature>
<sequence length="350" mass="40100">MRTWLLLLALFTSIGSCNEEPEESKKCQQTRKSMEFRGWSTEGLSFEESGPLILILRGEKLLGYQVYESDWEKRAPEPVDLDGITRIVYSDGHEKGQFHFAMDDPKEITAWIHAYKNHMEYERKFVRFVPISPDAPFKELREEIQFGGSCLCSLGLRFYQGEVEKLFLKGHLHEHPQVDGIGARNEILHALVANRERIESRKRQRAIPIEDAFDPFAEPKTESLGGIEMSGPVAVPDLNLPPPDSSPHPPTSEFHPPRWRSSVCGTRHLFKKVCPFSTMPPSRREPSDIRHLTPRQQPPRAATRYKHLARKNSLNYGLQGSSLHRCHPLISTSGVMRINTVRFEKEDHIS</sequence>
<feature type="region of interest" description="Disordered" evidence="1">
    <location>
        <begin position="277"/>
        <end position="300"/>
    </location>
</feature>
<evidence type="ECO:0000313" key="2">
    <source>
        <dbReference type="EMBL" id="MBK1828582.1"/>
    </source>
</evidence>
<organism evidence="2 3">
    <name type="scientific">Haloferula rosea</name>
    <dbReference type="NCBI Taxonomy" id="490093"/>
    <lineage>
        <taxon>Bacteria</taxon>
        <taxon>Pseudomonadati</taxon>
        <taxon>Verrucomicrobiota</taxon>
        <taxon>Verrucomicrobiia</taxon>
        <taxon>Verrucomicrobiales</taxon>
        <taxon>Verrucomicrobiaceae</taxon>
        <taxon>Haloferula</taxon>
    </lineage>
</organism>
<gene>
    <name evidence="2" type="ORF">JIN81_16235</name>
</gene>